<dbReference type="AlphaFoldDB" id="A0A2H1L9P8"/>
<gene>
    <name evidence="6" type="ORF">BJEO58_02803</name>
</gene>
<dbReference type="InterPro" id="IPR005479">
    <property type="entry name" value="CPAse_ATP-bd"/>
</dbReference>
<dbReference type="Proteomes" id="UP000234462">
    <property type="component" value="Unassembled WGS sequence"/>
</dbReference>
<dbReference type="EMBL" id="FXZM01000019">
    <property type="protein sequence ID" value="SMY13193.1"/>
    <property type="molecule type" value="Genomic_DNA"/>
</dbReference>
<dbReference type="InterPro" id="IPR001792">
    <property type="entry name" value="Acylphosphatase-like_dom"/>
</dbReference>
<evidence type="ECO:0000256" key="3">
    <source>
        <dbReference type="RuleBase" id="RU004168"/>
    </source>
</evidence>
<evidence type="ECO:0000313" key="6">
    <source>
        <dbReference type="EMBL" id="SMY13193.1"/>
    </source>
</evidence>
<sequence length="679" mass="73687">MSDTIPRDTVTATAVRFDVIRVMRVKGVPDEELAPMVVAHVEASVDGTPTAVLANVDLGDDDDRYRAGGNAWKLTEELVDLVQGTEFSFVDAESADGELMKLVEPLVEEQRRTKDEATTRKTRRRGKEIERAARHVLQGGVNVLKGRPFDTEPDRRGDRIAGIAALRIAAQGILSGNPSGTLTAASFTGSWADTSLEEFYETYLERLGAYVVAPTPAPPEHAGEPANEFPDAAAIEPLPKDGTKGHLLEREALRYGLVSTRFPNGTFVVSDHEGRRVNFKWGRSPIASGVSLSICSYKEATRRLLERVDVPVPAGRVFSVHDVDKALDFADRIGYPVVAKPVAGLRGIGVVADIRSRESLVDALELYRKSELGDDDFVIERHVPGEDYRIVVIDGEVVASVVRAPASVVGDGLHTIADLIEYKNRARKLNPHLSSRLITYSDALLYQLAQADLSPASIPESGVLVPLANSANLSQGGDSFEVVDQLHPSIKEVASRAVEAVPGLGFCGLDMLIEDPAKPMSEQQATVIELNAHAAIGSAQYPMWGTPTEVARLFFEATARDYGIPLPPERADELSLGLEIKGRVTGVGYRRWLRSRARRLGVRGVVKNTGRKSVSVQVTGDADAVSALVYLACKGPKRSIPSSVTTTHIDPFEADDFVDDRTNESPLTRAKGIVQRLRS</sequence>
<keyword evidence="1" id="KW-0067">ATP-binding</keyword>
<feature type="domain" description="ATP-grasp" evidence="4">
    <location>
        <begin position="302"/>
        <end position="559"/>
    </location>
</feature>
<dbReference type="PROSITE" id="PS51160">
    <property type="entry name" value="ACYLPHOSPHATASE_3"/>
    <property type="match status" value="1"/>
</dbReference>
<evidence type="ECO:0000313" key="7">
    <source>
        <dbReference type="Proteomes" id="UP000234462"/>
    </source>
</evidence>
<dbReference type="GO" id="GO:0009432">
    <property type="term" value="P:SOS response"/>
    <property type="evidence" value="ECO:0007669"/>
    <property type="project" value="TreeGrafter"/>
</dbReference>
<keyword evidence="7" id="KW-1185">Reference proteome</keyword>
<feature type="domain" description="Acylphosphatase-like" evidence="5">
    <location>
        <begin position="575"/>
        <end position="661"/>
    </location>
</feature>
<dbReference type="PANTHER" id="PTHR21621">
    <property type="entry name" value="RIBOSOMAL PROTEIN S6 MODIFICATION PROTEIN"/>
    <property type="match status" value="1"/>
</dbReference>
<dbReference type="GO" id="GO:0005737">
    <property type="term" value="C:cytoplasm"/>
    <property type="evidence" value="ECO:0007669"/>
    <property type="project" value="TreeGrafter"/>
</dbReference>
<dbReference type="PANTHER" id="PTHR21621:SF0">
    <property type="entry name" value="BETA-CITRYLGLUTAMATE SYNTHASE B-RELATED"/>
    <property type="match status" value="1"/>
</dbReference>
<keyword evidence="6" id="KW-0436">Ligase</keyword>
<comment type="similarity">
    <text evidence="3">Belongs to the acylphosphatase family.</text>
</comment>
<protein>
    <recommendedName>
        <fullName evidence="2">acylphosphatase</fullName>
        <ecNumber evidence="2">3.6.1.7</ecNumber>
    </recommendedName>
</protein>
<reference evidence="7" key="1">
    <citation type="submission" date="2017-03" db="EMBL/GenBank/DDBJ databases">
        <authorList>
            <person name="Monnet C."/>
        </authorList>
    </citation>
    <scope>NUCLEOTIDE SEQUENCE [LARGE SCALE GENOMIC DNA]</scope>
    <source>
        <strain evidence="7">SJ5-8</strain>
    </source>
</reference>
<dbReference type="GO" id="GO:0046872">
    <property type="term" value="F:metal ion binding"/>
    <property type="evidence" value="ECO:0007669"/>
    <property type="project" value="InterPro"/>
</dbReference>
<dbReference type="InterPro" id="IPR036046">
    <property type="entry name" value="Acylphosphatase-like_dom_sf"/>
</dbReference>
<keyword evidence="1" id="KW-0547">Nucleotide-binding</keyword>
<name>A0A2H1L9P8_9MICO</name>
<organism evidence="6 7">
    <name type="scientific">Brevibacterium jeotgali</name>
    <dbReference type="NCBI Taxonomy" id="1262550"/>
    <lineage>
        <taxon>Bacteria</taxon>
        <taxon>Bacillati</taxon>
        <taxon>Actinomycetota</taxon>
        <taxon>Actinomycetes</taxon>
        <taxon>Micrococcales</taxon>
        <taxon>Brevibacteriaceae</taxon>
        <taxon>Brevibacterium</taxon>
    </lineage>
</organism>
<evidence type="ECO:0000256" key="2">
    <source>
        <dbReference type="PROSITE-ProRule" id="PRU00520"/>
    </source>
</evidence>
<comment type="catalytic activity">
    <reaction evidence="2">
        <text>an acyl phosphate + H2O = a carboxylate + phosphate + H(+)</text>
        <dbReference type="Rhea" id="RHEA:14965"/>
        <dbReference type="ChEBI" id="CHEBI:15377"/>
        <dbReference type="ChEBI" id="CHEBI:15378"/>
        <dbReference type="ChEBI" id="CHEBI:29067"/>
        <dbReference type="ChEBI" id="CHEBI:43474"/>
        <dbReference type="ChEBI" id="CHEBI:59918"/>
        <dbReference type="EC" id="3.6.1.7"/>
    </reaction>
</comment>
<dbReference type="EC" id="3.6.1.7" evidence="2"/>
<dbReference type="Pfam" id="PF02786">
    <property type="entry name" value="CPSase_L_D2"/>
    <property type="match status" value="1"/>
</dbReference>
<dbReference type="InterPro" id="IPR011761">
    <property type="entry name" value="ATP-grasp"/>
</dbReference>
<evidence type="ECO:0000259" key="5">
    <source>
        <dbReference type="PROSITE" id="PS51160"/>
    </source>
</evidence>
<dbReference type="PROSITE" id="PS50975">
    <property type="entry name" value="ATP_GRASP"/>
    <property type="match status" value="1"/>
</dbReference>
<proteinExistence type="inferred from homology"/>
<dbReference type="GO" id="GO:0005524">
    <property type="term" value="F:ATP binding"/>
    <property type="evidence" value="ECO:0007669"/>
    <property type="project" value="UniProtKB-UniRule"/>
</dbReference>
<dbReference type="SUPFAM" id="SSF54975">
    <property type="entry name" value="Acylphosphatase/BLUF domain-like"/>
    <property type="match status" value="1"/>
</dbReference>
<keyword evidence="2" id="KW-0378">Hydrolase</keyword>
<dbReference type="GO" id="GO:0003998">
    <property type="term" value="F:acylphosphatase activity"/>
    <property type="evidence" value="ECO:0007669"/>
    <property type="project" value="UniProtKB-EC"/>
</dbReference>
<dbReference type="Gene3D" id="3.30.70.100">
    <property type="match status" value="1"/>
</dbReference>
<dbReference type="Gene3D" id="3.30.470.20">
    <property type="entry name" value="ATP-grasp fold, B domain"/>
    <property type="match status" value="2"/>
</dbReference>
<evidence type="ECO:0000256" key="1">
    <source>
        <dbReference type="PROSITE-ProRule" id="PRU00409"/>
    </source>
</evidence>
<dbReference type="RefSeq" id="WP_180951975.1">
    <property type="nucleotide sequence ID" value="NZ_FXZM01000019.1"/>
</dbReference>
<dbReference type="GO" id="GO:0018169">
    <property type="term" value="F:ribosomal S6-glutamic acid ligase activity"/>
    <property type="evidence" value="ECO:0007669"/>
    <property type="project" value="TreeGrafter"/>
</dbReference>
<feature type="active site" evidence="2">
    <location>
        <position position="608"/>
    </location>
</feature>
<accession>A0A2H1L9P8</accession>
<dbReference type="Pfam" id="PF00708">
    <property type="entry name" value="Acylphosphatase"/>
    <property type="match status" value="1"/>
</dbReference>
<evidence type="ECO:0000259" key="4">
    <source>
        <dbReference type="PROSITE" id="PS50975"/>
    </source>
</evidence>
<feature type="active site" evidence="2">
    <location>
        <position position="590"/>
    </location>
</feature>
<dbReference type="SUPFAM" id="SSF56059">
    <property type="entry name" value="Glutathione synthetase ATP-binding domain-like"/>
    <property type="match status" value="1"/>
</dbReference>